<evidence type="ECO:0000256" key="1">
    <source>
        <dbReference type="PROSITE-ProRule" id="PRU00023"/>
    </source>
</evidence>
<keyword evidence="3" id="KW-1185">Reference proteome</keyword>
<dbReference type="Gene3D" id="1.25.40.20">
    <property type="entry name" value="Ankyrin repeat-containing domain"/>
    <property type="match status" value="1"/>
</dbReference>
<dbReference type="SUPFAM" id="SSF48403">
    <property type="entry name" value="Ankyrin repeat"/>
    <property type="match status" value="1"/>
</dbReference>
<reference evidence="2 3" key="1">
    <citation type="submission" date="2024-02" db="EMBL/GenBank/DDBJ databases">
        <authorList>
            <person name="Chen Y."/>
            <person name="Shah S."/>
            <person name="Dougan E. K."/>
            <person name="Thang M."/>
            <person name="Chan C."/>
        </authorList>
    </citation>
    <scope>NUCLEOTIDE SEQUENCE [LARGE SCALE GENOMIC DNA]</scope>
</reference>
<protein>
    <submittedName>
        <fullName evidence="2">Uncharacterized protein</fullName>
    </submittedName>
</protein>
<keyword evidence="1" id="KW-0040">ANK repeat</keyword>
<proteinExistence type="predicted"/>
<dbReference type="InterPro" id="IPR002110">
    <property type="entry name" value="Ankyrin_rpt"/>
</dbReference>
<comment type="caution">
    <text evidence="2">The sequence shown here is derived from an EMBL/GenBank/DDBJ whole genome shotgun (WGS) entry which is preliminary data.</text>
</comment>
<evidence type="ECO:0000313" key="3">
    <source>
        <dbReference type="Proteomes" id="UP001642484"/>
    </source>
</evidence>
<dbReference type="PROSITE" id="PS50088">
    <property type="entry name" value="ANK_REPEAT"/>
    <property type="match status" value="1"/>
</dbReference>
<evidence type="ECO:0000313" key="2">
    <source>
        <dbReference type="EMBL" id="CAK9066046.1"/>
    </source>
</evidence>
<dbReference type="Pfam" id="PF13637">
    <property type="entry name" value="Ank_4"/>
    <property type="match status" value="1"/>
</dbReference>
<name>A0ABP0NR29_9DINO</name>
<dbReference type="EMBL" id="CAXAMN010022062">
    <property type="protein sequence ID" value="CAK9066046.1"/>
    <property type="molecule type" value="Genomic_DNA"/>
</dbReference>
<dbReference type="PROSITE" id="PS50297">
    <property type="entry name" value="ANK_REP_REGION"/>
    <property type="match status" value="1"/>
</dbReference>
<feature type="repeat" description="ANK" evidence="1">
    <location>
        <begin position="72"/>
        <end position="104"/>
    </location>
</feature>
<dbReference type="Proteomes" id="UP001642484">
    <property type="component" value="Unassembled WGS sequence"/>
</dbReference>
<gene>
    <name evidence="2" type="ORF">CCMP2556_LOCUS32428</name>
</gene>
<organism evidence="2 3">
    <name type="scientific">Durusdinium trenchii</name>
    <dbReference type="NCBI Taxonomy" id="1381693"/>
    <lineage>
        <taxon>Eukaryota</taxon>
        <taxon>Sar</taxon>
        <taxon>Alveolata</taxon>
        <taxon>Dinophyceae</taxon>
        <taxon>Suessiales</taxon>
        <taxon>Symbiodiniaceae</taxon>
        <taxon>Durusdinium</taxon>
    </lineage>
</organism>
<sequence length="152" mass="17269">MIVHFRVRVSECKTGPTHAHSDERITWKWVHPLWNVSQSEATFEAACSPDSLQRNTFKEVLFRCHRLVGREESIYPIHAAAELGDIKLLRSLLAAGADPQQRTSQGHLPIDFALAHDLNGSHDDVIALLEEDVCITNLRDAFRVMQENNFLQ</sequence>
<dbReference type="InterPro" id="IPR036770">
    <property type="entry name" value="Ankyrin_rpt-contain_sf"/>
</dbReference>
<accession>A0ABP0NR29</accession>